<evidence type="ECO:0000313" key="2">
    <source>
        <dbReference type="Proteomes" id="UP001396898"/>
    </source>
</evidence>
<comment type="caution">
    <text evidence="1">The sequence shown here is derived from an EMBL/GenBank/DDBJ whole genome shotgun (WGS) entry which is preliminary data.</text>
</comment>
<protein>
    <submittedName>
        <fullName evidence="1">Uncharacterized protein</fullName>
    </submittedName>
</protein>
<proteinExistence type="predicted"/>
<reference evidence="1 2" key="1">
    <citation type="submission" date="2023-01" db="EMBL/GenBank/DDBJ databases">
        <title>Analysis of 21 Apiospora genomes using comparative genomics revels a genus with tremendous synthesis potential of carbohydrate active enzymes and secondary metabolites.</title>
        <authorList>
            <person name="Sorensen T."/>
        </authorList>
    </citation>
    <scope>NUCLEOTIDE SEQUENCE [LARGE SCALE GENOMIC DNA]</scope>
    <source>
        <strain evidence="1 2">CBS 20057</strain>
    </source>
</reference>
<organism evidence="1 2">
    <name type="scientific">Apiospora marii</name>
    <dbReference type="NCBI Taxonomy" id="335849"/>
    <lineage>
        <taxon>Eukaryota</taxon>
        <taxon>Fungi</taxon>
        <taxon>Dikarya</taxon>
        <taxon>Ascomycota</taxon>
        <taxon>Pezizomycotina</taxon>
        <taxon>Sordariomycetes</taxon>
        <taxon>Xylariomycetidae</taxon>
        <taxon>Amphisphaeriales</taxon>
        <taxon>Apiosporaceae</taxon>
        <taxon>Apiospora</taxon>
    </lineage>
</organism>
<name>A0ABR1RKZ6_9PEZI</name>
<evidence type="ECO:0000313" key="1">
    <source>
        <dbReference type="EMBL" id="KAK8015552.1"/>
    </source>
</evidence>
<keyword evidence="2" id="KW-1185">Reference proteome</keyword>
<accession>A0ABR1RKZ6</accession>
<gene>
    <name evidence="1" type="ORF">PG991_008440</name>
</gene>
<dbReference type="Proteomes" id="UP001396898">
    <property type="component" value="Unassembled WGS sequence"/>
</dbReference>
<dbReference type="EMBL" id="JAQQWI010000012">
    <property type="protein sequence ID" value="KAK8015552.1"/>
    <property type="molecule type" value="Genomic_DNA"/>
</dbReference>
<sequence length="326" mass="36799">METPTESPNNAPNAANGIRVEGADPASEAPSIFHRFQDLPQELRDSVWDAAARSIYEPYNAMTKENPRLFCMYHRSVYTLEPSIIDTRTDFRAAEEILIKGLLALLLASKESNEQSRRTILGCGSNNRSFPLLALWGYSYRGVPIRQLAMARNDVMCFCHCYSRIYTSNSDASQIATLGPQPMGSLLRLTPHLKTLYVDVNLVLYRYLLRRFPFAACELHGIDFNIMTSLCDLPLQPPTKRDEEGVGHQGEMADDEAVNGASSGKEVSQEEEGERVIDHRRIFHLLGPEHLRAFLEVWELCAEAGVKLQFVARYGRAVELFRQENS</sequence>